<feature type="non-terminal residue" evidence="1">
    <location>
        <position position="1"/>
    </location>
</feature>
<sequence length="167" mass="19218">QTANRVLDLVGMPNKFLAVLDERAVFSHGVTRYMDRGKLPHHRHSGQLERVVLVRLAFDVLPPPGFVVRAAEQRLEPQFQAEVVDPSARPAGFHHNQIDLVVFEDCREILPRRRRRLKSILLRVGFVKAAHRVEFPKVDCENVHDQAPWFWGCHCDTLLRVTGMESE</sequence>
<protein>
    <submittedName>
        <fullName evidence="1">Uncharacterized protein</fullName>
    </submittedName>
</protein>
<dbReference type="AlphaFoldDB" id="A0A0F9AXI0"/>
<organism evidence="1">
    <name type="scientific">marine sediment metagenome</name>
    <dbReference type="NCBI Taxonomy" id="412755"/>
    <lineage>
        <taxon>unclassified sequences</taxon>
        <taxon>metagenomes</taxon>
        <taxon>ecological metagenomes</taxon>
    </lineage>
</organism>
<name>A0A0F9AXI0_9ZZZZ</name>
<accession>A0A0F9AXI0</accession>
<dbReference type="EMBL" id="LAZR01052388">
    <property type="protein sequence ID" value="KKK83074.1"/>
    <property type="molecule type" value="Genomic_DNA"/>
</dbReference>
<proteinExistence type="predicted"/>
<reference evidence="1" key="1">
    <citation type="journal article" date="2015" name="Nature">
        <title>Complex archaea that bridge the gap between prokaryotes and eukaryotes.</title>
        <authorList>
            <person name="Spang A."/>
            <person name="Saw J.H."/>
            <person name="Jorgensen S.L."/>
            <person name="Zaremba-Niedzwiedzka K."/>
            <person name="Martijn J."/>
            <person name="Lind A.E."/>
            <person name="van Eijk R."/>
            <person name="Schleper C."/>
            <person name="Guy L."/>
            <person name="Ettema T.J."/>
        </authorList>
    </citation>
    <scope>NUCLEOTIDE SEQUENCE</scope>
</reference>
<gene>
    <name evidence="1" type="ORF">LCGC14_2797020</name>
</gene>
<evidence type="ECO:0000313" key="1">
    <source>
        <dbReference type="EMBL" id="KKK83074.1"/>
    </source>
</evidence>
<comment type="caution">
    <text evidence="1">The sequence shown here is derived from an EMBL/GenBank/DDBJ whole genome shotgun (WGS) entry which is preliminary data.</text>
</comment>